<feature type="region of interest" description="Disordered" evidence="1">
    <location>
        <begin position="1"/>
        <end position="21"/>
    </location>
</feature>
<evidence type="ECO:0000256" key="1">
    <source>
        <dbReference type="SAM" id="MobiDB-lite"/>
    </source>
</evidence>
<proteinExistence type="predicted"/>
<protein>
    <submittedName>
        <fullName evidence="3">Uncharacterized protein</fullName>
    </submittedName>
</protein>
<name>A0A1I8ATJ9_9BILA</name>
<accession>A0A1I8ATJ9</accession>
<evidence type="ECO:0000313" key="3">
    <source>
        <dbReference type="WBParaSite" id="L893_g903.t1"/>
    </source>
</evidence>
<feature type="compositionally biased region" description="Polar residues" evidence="1">
    <location>
        <begin position="86"/>
        <end position="106"/>
    </location>
</feature>
<dbReference type="Proteomes" id="UP000095287">
    <property type="component" value="Unplaced"/>
</dbReference>
<dbReference type="WBParaSite" id="L893_g903.t1">
    <property type="protein sequence ID" value="L893_g903.t1"/>
    <property type="gene ID" value="L893_g903"/>
</dbReference>
<evidence type="ECO:0000313" key="2">
    <source>
        <dbReference type="Proteomes" id="UP000095287"/>
    </source>
</evidence>
<dbReference type="AlphaFoldDB" id="A0A1I8ATJ9"/>
<reference evidence="3" key="1">
    <citation type="submission" date="2016-11" db="UniProtKB">
        <authorList>
            <consortium name="WormBaseParasite"/>
        </authorList>
    </citation>
    <scope>IDENTIFICATION</scope>
</reference>
<keyword evidence="2" id="KW-1185">Reference proteome</keyword>
<organism evidence="2 3">
    <name type="scientific">Steinernema glaseri</name>
    <dbReference type="NCBI Taxonomy" id="37863"/>
    <lineage>
        <taxon>Eukaryota</taxon>
        <taxon>Metazoa</taxon>
        <taxon>Ecdysozoa</taxon>
        <taxon>Nematoda</taxon>
        <taxon>Chromadorea</taxon>
        <taxon>Rhabditida</taxon>
        <taxon>Tylenchina</taxon>
        <taxon>Panagrolaimomorpha</taxon>
        <taxon>Strongyloidoidea</taxon>
        <taxon>Steinernematidae</taxon>
        <taxon>Steinernema</taxon>
    </lineage>
</organism>
<feature type="region of interest" description="Disordered" evidence="1">
    <location>
        <begin position="82"/>
        <end position="107"/>
    </location>
</feature>
<sequence length="250" mass="28114">MISEGIYTSSESEDEDVSSQQRVYVPINEEPPEMIVFGETAKKFREYAEQAGLLRRNPVTINVVNFPRGRVAHGLWKSDIERRQRSNGAKQLATTSQPEARSFQNHQDLRLYEKIDVQERFARQIAAEKAGSSSISPHPNRQNTVPDEAVQAAVRTLRSQIILTGNTALLGPLSYIQDTLAKSTPISQPSTNSMPTIAEQMPPLPQLPFSPTRAIVRKTRMPIKYASGRNHNMKLFPKRRFEPTFPNSTG</sequence>